<dbReference type="GO" id="GO:0016874">
    <property type="term" value="F:ligase activity"/>
    <property type="evidence" value="ECO:0007669"/>
    <property type="project" value="UniProtKB-KW"/>
</dbReference>
<name>A0A0X3Q3G8_SCHSO</name>
<sequence>MTDNVRSVRQPNCAGFGTLRFAHLLARVAEVKNLWDFIKEDAWNAHMLRKVGPPSSNTACQIPSKLQVADLINTNRYRVCIVEQYVCSLQNGVGEEADGCCGITSVGKAGSRCSGGLRSGVTGHRGRRGRFFTPLRQVSQTLARAHNPDGGKKKRKHW</sequence>
<dbReference type="AlphaFoldDB" id="A0A0X3Q3G8"/>
<proteinExistence type="predicted"/>
<protein>
    <submittedName>
        <fullName evidence="1">Tryptophan--tRNA ligase</fullName>
    </submittedName>
</protein>
<dbReference type="EMBL" id="GEEE01008003">
    <property type="protein sequence ID" value="JAP55222.1"/>
    <property type="molecule type" value="Transcribed_RNA"/>
</dbReference>
<accession>A0A0X3Q3G8</accession>
<evidence type="ECO:0000313" key="1">
    <source>
        <dbReference type="EMBL" id="JAP55222.1"/>
    </source>
</evidence>
<organism evidence="1">
    <name type="scientific">Schistocephalus solidus</name>
    <name type="common">Tapeworm</name>
    <dbReference type="NCBI Taxonomy" id="70667"/>
    <lineage>
        <taxon>Eukaryota</taxon>
        <taxon>Metazoa</taxon>
        <taxon>Spiralia</taxon>
        <taxon>Lophotrochozoa</taxon>
        <taxon>Platyhelminthes</taxon>
        <taxon>Cestoda</taxon>
        <taxon>Eucestoda</taxon>
        <taxon>Diphyllobothriidea</taxon>
        <taxon>Diphyllobothriidae</taxon>
        <taxon>Schistocephalus</taxon>
    </lineage>
</organism>
<gene>
    <name evidence="1" type="primary">SYW</name>
    <name evidence="1" type="ORF">TR165565</name>
</gene>
<reference evidence="1" key="1">
    <citation type="submission" date="2016-01" db="EMBL/GenBank/DDBJ databases">
        <title>Reference transcriptome for the parasite Schistocephalus solidus: insights into the molecular evolution of parasitism.</title>
        <authorList>
            <person name="Hebert F.O."/>
            <person name="Grambauer S."/>
            <person name="Barber I."/>
            <person name="Landry C.R."/>
            <person name="Aubin-Horth N."/>
        </authorList>
    </citation>
    <scope>NUCLEOTIDE SEQUENCE</scope>
</reference>
<keyword evidence="1" id="KW-0436">Ligase</keyword>